<dbReference type="FunFam" id="1.20.1250.20:FF:000410">
    <property type="entry name" value="POT family protein"/>
    <property type="match status" value="2"/>
</dbReference>
<keyword evidence="5 7" id="KW-0472">Membrane</keyword>
<dbReference type="STRING" id="4537.A0A0E0JRL8"/>
<feature type="transmembrane region" description="Helical" evidence="7">
    <location>
        <begin position="1180"/>
        <end position="1198"/>
    </location>
</feature>
<evidence type="ECO:0000256" key="7">
    <source>
        <dbReference type="SAM" id="Phobius"/>
    </source>
</evidence>
<evidence type="ECO:0000256" key="6">
    <source>
        <dbReference type="SAM" id="MobiDB-lite"/>
    </source>
</evidence>
<keyword evidence="9" id="KW-1185">Reference proteome</keyword>
<name>A0A0E0JRL8_ORYPU</name>
<dbReference type="SUPFAM" id="SSF103473">
    <property type="entry name" value="MFS general substrate transporter"/>
    <property type="match status" value="4"/>
</dbReference>
<reference evidence="8" key="2">
    <citation type="submission" date="2018-05" db="EMBL/GenBank/DDBJ databases">
        <title>OpunRS2 (Oryza punctata Reference Sequence Version 2).</title>
        <authorList>
            <person name="Zhang J."/>
            <person name="Kudrna D."/>
            <person name="Lee S."/>
            <person name="Talag J."/>
            <person name="Welchert J."/>
            <person name="Wing R.A."/>
        </authorList>
    </citation>
    <scope>NUCLEOTIDE SEQUENCE [LARGE SCALE GENOMIC DNA]</scope>
</reference>
<evidence type="ECO:0000256" key="2">
    <source>
        <dbReference type="ARBA" id="ARBA00005982"/>
    </source>
</evidence>
<proteinExistence type="inferred from homology"/>
<accession>A0A0E0JRL8</accession>
<dbReference type="Proteomes" id="UP000026962">
    <property type="component" value="Chromosome 1"/>
</dbReference>
<feature type="transmembrane region" description="Helical" evidence="7">
    <location>
        <begin position="531"/>
        <end position="555"/>
    </location>
</feature>
<evidence type="ECO:0000256" key="4">
    <source>
        <dbReference type="ARBA" id="ARBA00022989"/>
    </source>
</evidence>
<evidence type="ECO:0000313" key="8">
    <source>
        <dbReference type="EnsemblPlants" id="OPUNC01G37580.1"/>
    </source>
</evidence>
<reference evidence="8" key="1">
    <citation type="submission" date="2015-04" db="UniProtKB">
        <authorList>
            <consortium name="EnsemblPlants"/>
        </authorList>
    </citation>
    <scope>IDENTIFICATION</scope>
</reference>
<feature type="transmembrane region" description="Helical" evidence="7">
    <location>
        <begin position="683"/>
        <end position="705"/>
    </location>
</feature>
<dbReference type="GO" id="GO:0016020">
    <property type="term" value="C:membrane"/>
    <property type="evidence" value="ECO:0007669"/>
    <property type="project" value="UniProtKB-SubCell"/>
</dbReference>
<feature type="transmembrane region" description="Helical" evidence="7">
    <location>
        <begin position="562"/>
        <end position="584"/>
    </location>
</feature>
<keyword evidence="3 7" id="KW-0812">Transmembrane</keyword>
<feature type="transmembrane region" description="Helical" evidence="7">
    <location>
        <begin position="1132"/>
        <end position="1152"/>
    </location>
</feature>
<dbReference type="EnsemblPlants" id="OPUNC01G37580.1">
    <property type="protein sequence ID" value="OPUNC01G37580.1"/>
    <property type="gene ID" value="OPUNC01G37580"/>
</dbReference>
<dbReference type="InterPro" id="IPR036259">
    <property type="entry name" value="MFS_trans_sf"/>
</dbReference>
<dbReference type="eggNOG" id="KOG1237">
    <property type="taxonomic scope" value="Eukaryota"/>
</dbReference>
<feature type="transmembrane region" description="Helical" evidence="7">
    <location>
        <begin position="32"/>
        <end position="56"/>
    </location>
</feature>
<feature type="transmembrane region" description="Helical" evidence="7">
    <location>
        <begin position="1252"/>
        <end position="1272"/>
    </location>
</feature>
<organism evidence="8">
    <name type="scientific">Oryza punctata</name>
    <name type="common">Red rice</name>
    <dbReference type="NCBI Taxonomy" id="4537"/>
    <lineage>
        <taxon>Eukaryota</taxon>
        <taxon>Viridiplantae</taxon>
        <taxon>Streptophyta</taxon>
        <taxon>Embryophyta</taxon>
        <taxon>Tracheophyta</taxon>
        <taxon>Spermatophyta</taxon>
        <taxon>Magnoliopsida</taxon>
        <taxon>Liliopsida</taxon>
        <taxon>Poales</taxon>
        <taxon>Poaceae</taxon>
        <taxon>BOP clade</taxon>
        <taxon>Oryzoideae</taxon>
        <taxon>Oryzeae</taxon>
        <taxon>Oryzinae</taxon>
        <taxon>Oryza</taxon>
    </lineage>
</organism>
<comment type="similarity">
    <text evidence="2">Belongs to the major facilitator superfamily. Proton-dependent oligopeptide transporter (POT/PTR) (TC 2.A.17) family.</text>
</comment>
<feature type="transmembrane region" description="Helical" evidence="7">
    <location>
        <begin position="215"/>
        <end position="237"/>
    </location>
</feature>
<feature type="transmembrane region" description="Helical" evidence="7">
    <location>
        <begin position="924"/>
        <end position="944"/>
    </location>
</feature>
<protein>
    <submittedName>
        <fullName evidence="8">Uncharacterized protein</fullName>
    </submittedName>
</protein>
<evidence type="ECO:0000256" key="1">
    <source>
        <dbReference type="ARBA" id="ARBA00004141"/>
    </source>
</evidence>
<keyword evidence="4 7" id="KW-1133">Transmembrane helix</keyword>
<dbReference type="HOGENOM" id="CLU_002530_0_0_1"/>
<sequence>MESGLLAHSDEPCDAVSKPDGRRRGGWRAARFLIAVGFLERVGFNGVQGNLVMYLAGPMGMSTAAAAAGANAWAGTVLVLTLVGALAADSRLGRYQAIVAAAVLHLLSLAMLTISSMTQATHPHPLSCHDAATACSPPPLPSPARLVFFHAALYLLALAQGFHNPCSEAFGADQFASSDHGARASRSSYFNWYHFFNSCGYAISNTALSYVEDNVSWTLGFTACFAMTAVYLPVFLLGTGTYRAEQPVDGGGATLARLVEASSSATRAWTARAFRRKDAICTERLLAKEEVEDGKGFFVKLLPIWVTSIVFTTVVSQQTTLFTKQGSTMDRRVGPRAGGGGGIVVPAAALHASSASPPLTLVPVYDRAIYLLVGLARVFGDIGLDEFFYDQAPDGLRSVGLAMSMSVRGVGNYVSGVLVSVIDTATRSGGESWFSDDLNRAHLDYFYWILAAFAALEVVHPSASERDTTVPAMESGGLIAPSETCSRDGQGGGWRAARFLIAVGFLERIGFNGVQGNLVMYLTGPMAMSTAAAAAGANAWGGTVLVLTLVGALAADSRLGRYRAVVAAGVLHLLSLGMLTISSVMQPTHPHPVSCHDAAAACLPPPPPSLTRLVFFHAALYLLALAQGFHNPCSEAFGADQFAPPSDPGARASRSSYFNWYNFSNSCGYAISNTAMSYVEDNVSWTVGFAACFATTAVYLPVFLLGTPAYRAEQPVDGAPAPLARLAKNLGMLTISSVMQPTHPHPVSCHDAAAACLPPPPPSLTRLVFFHAALYLLALAQGFHNPCSEAFGADQFAPPSDPGARASRSSYFNWYNFSNSCGYAISNTAMSYVEDNVSWTVGFAACFATTAVYLPVFLLGTPAYRAEQPVDGAPAPLARLAKKSLSAARAWTARVFPRKDAICTERLLAKEEVEDGKGFVVKLLPIWATSIVFAAVISQQITLFTKQGSTMDRRIAVGGGVFVLPPAALQDVISVTMLTVLPVYDRALVPLARRFTGHPAGITTLQRVGAGMATCCLHMVVAALVEAKRLRAASDAGLLDRPDATVPMSVWWLVPQYALVGLSKVFGVIGLQEFFYDQVPDDLRSVGLAMSLSAQGVGSYASGVLVSAIDWATTRGGESWFSDDLNRAHLDYYYWLLAALAALEVAVFVYIAKRYSGRLLAHSDEPSAASKPGDGCGRGGWRAALFIIAVGFLERIGFYGVQGNLIMYLAGPMGMSMAAAAAAANAWGGMVMVLTLVGALAADSHLGRYRALVAAGVLYLLSLGMLTVSSTLQPTHPHPASCNDGATACSPPPSPTARLALFHAALYLLALAQGFHKPCSEAFGADQFAATTTPARTRRGAPTSTGFTSPHPGATGYAVATTLLSYAEDNVSWTVRFDVCWATMVVYLAVFLLGTATYRAEPIDGAPLARLAETSARGCARVDEEGILPEGCHLHRTVSTRHARTNANCNLRVASNFS</sequence>
<evidence type="ECO:0000256" key="3">
    <source>
        <dbReference type="ARBA" id="ARBA00022692"/>
    </source>
</evidence>
<feature type="transmembrane region" description="Helical" evidence="7">
    <location>
        <begin position="1218"/>
        <end position="1240"/>
    </location>
</feature>
<dbReference type="InterPro" id="IPR000109">
    <property type="entry name" value="POT_fam"/>
</dbReference>
<feature type="region of interest" description="Disordered" evidence="6">
    <location>
        <begin position="1"/>
        <end position="23"/>
    </location>
</feature>
<comment type="subcellular location">
    <subcellularLocation>
        <location evidence="1">Membrane</location>
        <topology evidence="1">Multi-pass membrane protein</topology>
    </subcellularLocation>
</comment>
<feature type="transmembrane region" description="Helical" evidence="7">
    <location>
        <begin position="68"/>
        <end position="88"/>
    </location>
</feature>
<dbReference type="Gramene" id="OPUNC01G37580.1">
    <property type="protein sequence ID" value="OPUNC01G37580.1"/>
    <property type="gene ID" value="OPUNC01G37580"/>
</dbReference>
<evidence type="ECO:0000313" key="9">
    <source>
        <dbReference type="Proteomes" id="UP000026962"/>
    </source>
</evidence>
<dbReference type="PANTHER" id="PTHR11654">
    <property type="entry name" value="OLIGOPEPTIDE TRANSPORTER-RELATED"/>
    <property type="match status" value="1"/>
</dbReference>
<feature type="transmembrane region" description="Helical" evidence="7">
    <location>
        <begin position="95"/>
        <end position="117"/>
    </location>
</feature>
<dbReference type="Gene3D" id="1.20.1250.20">
    <property type="entry name" value="MFS general substrate transporter like domains"/>
    <property type="match status" value="5"/>
</dbReference>
<evidence type="ECO:0000256" key="5">
    <source>
        <dbReference type="ARBA" id="ARBA00023136"/>
    </source>
</evidence>
<dbReference type="Pfam" id="PF00854">
    <property type="entry name" value="PTR2"/>
    <property type="match status" value="4"/>
</dbReference>
<dbReference type="GO" id="GO:0022857">
    <property type="term" value="F:transmembrane transporter activity"/>
    <property type="evidence" value="ECO:0007669"/>
    <property type="project" value="InterPro"/>
</dbReference>
<feature type="transmembrane region" description="Helical" evidence="7">
    <location>
        <begin position="837"/>
        <end position="859"/>
    </location>
</feature>